<evidence type="ECO:0000256" key="2">
    <source>
        <dbReference type="ARBA" id="ARBA00006521"/>
    </source>
</evidence>
<gene>
    <name evidence="13" type="ORF">A3B49_03590</name>
</gene>
<dbReference type="AlphaFoldDB" id="A0A1F5MJ32"/>
<evidence type="ECO:0000256" key="1">
    <source>
        <dbReference type="ARBA" id="ARBA00001400"/>
    </source>
</evidence>
<evidence type="ECO:0000256" key="8">
    <source>
        <dbReference type="ARBA" id="ARBA00022801"/>
    </source>
</evidence>
<evidence type="ECO:0000256" key="6">
    <source>
        <dbReference type="ARBA" id="ARBA00022723"/>
    </source>
</evidence>
<dbReference type="GO" id="GO:0006281">
    <property type="term" value="P:DNA repair"/>
    <property type="evidence" value="ECO:0007669"/>
    <property type="project" value="UniProtKB-KW"/>
</dbReference>
<evidence type="ECO:0000256" key="3">
    <source>
        <dbReference type="ARBA" id="ARBA00012030"/>
    </source>
</evidence>
<keyword evidence="9" id="KW-0408">Iron</keyword>
<protein>
    <recommendedName>
        <fullName evidence="4">Type-4 uracil-DNA glycosylase</fullName>
        <ecNumber evidence="3">3.2.2.27</ecNumber>
    </recommendedName>
</protein>
<evidence type="ECO:0000256" key="4">
    <source>
        <dbReference type="ARBA" id="ARBA00019403"/>
    </source>
</evidence>
<dbReference type="PANTHER" id="PTHR33693:SF1">
    <property type="entry name" value="TYPE-4 URACIL-DNA GLYCOSYLASE"/>
    <property type="match status" value="1"/>
</dbReference>
<comment type="catalytic activity">
    <reaction evidence="1">
        <text>Hydrolyzes single-stranded DNA or mismatched double-stranded DNA and polynucleotides, releasing free uracil.</text>
        <dbReference type="EC" id="3.2.2.27"/>
    </reaction>
</comment>
<evidence type="ECO:0000256" key="10">
    <source>
        <dbReference type="ARBA" id="ARBA00023014"/>
    </source>
</evidence>
<accession>A0A1F5MJ32</accession>
<keyword evidence="8" id="KW-0378">Hydrolase</keyword>
<dbReference type="InterPro" id="IPR005122">
    <property type="entry name" value="Uracil-DNA_glycosylase-like"/>
</dbReference>
<keyword evidence="5" id="KW-0004">4Fe-4S</keyword>
<dbReference type="Proteomes" id="UP000178017">
    <property type="component" value="Unassembled WGS sequence"/>
</dbReference>
<evidence type="ECO:0000313" key="13">
    <source>
        <dbReference type="EMBL" id="OGE65339.1"/>
    </source>
</evidence>
<keyword evidence="10" id="KW-0411">Iron-sulfur</keyword>
<dbReference type="GO" id="GO:0004844">
    <property type="term" value="F:uracil DNA N-glycosylase activity"/>
    <property type="evidence" value="ECO:0007669"/>
    <property type="project" value="UniProtKB-EC"/>
</dbReference>
<dbReference type="SMART" id="SM00987">
    <property type="entry name" value="UreE_C"/>
    <property type="match status" value="1"/>
</dbReference>
<dbReference type="CDD" id="cd10030">
    <property type="entry name" value="UDG-F4_TTUDGA_SPO1dp_like"/>
    <property type="match status" value="1"/>
</dbReference>
<dbReference type="NCBIfam" id="TIGR00758">
    <property type="entry name" value="UDG_fam4"/>
    <property type="match status" value="1"/>
</dbReference>
<sequence>MDKIQQLADLKKRMEEDKDLPLRDTATQLVFGEGNPDSKIYFLGEAPGFHEDKHGRPFIGMAGKLLTQTLEEIGLKREAVYISNVVRFRPPENRDPSPEELTAFAPYIDEEIAVINPKIIVTLGRFSMGKFIPDVKISQVHGQPRTVNYQGKEYLLVPMYHPAAALRATSMMNQFKKDFQVLKTLLEAPTPTKNVEQKAANSQDTQQLILL</sequence>
<dbReference type="Pfam" id="PF03167">
    <property type="entry name" value="UDG"/>
    <property type="match status" value="1"/>
</dbReference>
<dbReference type="InterPro" id="IPR051536">
    <property type="entry name" value="UDG_Type-4/5"/>
</dbReference>
<dbReference type="InterPro" id="IPR036895">
    <property type="entry name" value="Uracil-DNA_glycosylase-like_sf"/>
</dbReference>
<dbReference type="PANTHER" id="PTHR33693">
    <property type="entry name" value="TYPE-5 URACIL-DNA GLYCOSYLASE"/>
    <property type="match status" value="1"/>
</dbReference>
<comment type="caution">
    <text evidence="13">The sequence shown here is derived from an EMBL/GenBank/DDBJ whole genome shotgun (WGS) entry which is preliminary data.</text>
</comment>
<evidence type="ECO:0000256" key="7">
    <source>
        <dbReference type="ARBA" id="ARBA00022763"/>
    </source>
</evidence>
<reference evidence="13 14" key="1">
    <citation type="journal article" date="2016" name="Nat. Commun.">
        <title>Thousands of microbial genomes shed light on interconnected biogeochemical processes in an aquifer system.</title>
        <authorList>
            <person name="Anantharaman K."/>
            <person name="Brown C.T."/>
            <person name="Hug L.A."/>
            <person name="Sharon I."/>
            <person name="Castelle C.J."/>
            <person name="Probst A.J."/>
            <person name="Thomas B.C."/>
            <person name="Singh A."/>
            <person name="Wilkins M.J."/>
            <person name="Karaoz U."/>
            <person name="Brodie E.L."/>
            <person name="Williams K.H."/>
            <person name="Hubbard S.S."/>
            <person name="Banfield J.F."/>
        </authorList>
    </citation>
    <scope>NUCLEOTIDE SEQUENCE [LARGE SCALE GENOMIC DNA]</scope>
</reference>
<dbReference type="GO" id="GO:0051539">
    <property type="term" value="F:4 iron, 4 sulfur cluster binding"/>
    <property type="evidence" value="ECO:0007669"/>
    <property type="project" value="UniProtKB-KW"/>
</dbReference>
<evidence type="ECO:0000256" key="9">
    <source>
        <dbReference type="ARBA" id="ARBA00023004"/>
    </source>
</evidence>
<dbReference type="GO" id="GO:0046872">
    <property type="term" value="F:metal ion binding"/>
    <property type="evidence" value="ECO:0007669"/>
    <property type="project" value="UniProtKB-KW"/>
</dbReference>
<evidence type="ECO:0000256" key="5">
    <source>
        <dbReference type="ARBA" id="ARBA00022485"/>
    </source>
</evidence>
<name>A0A1F5MJ32_9BACT</name>
<proteinExistence type="inferred from homology"/>
<dbReference type="Gene3D" id="3.40.470.10">
    <property type="entry name" value="Uracil-DNA glycosylase-like domain"/>
    <property type="match status" value="1"/>
</dbReference>
<organism evidence="13 14">
    <name type="scientific">Candidatus Daviesbacteria bacterium RIFCSPLOWO2_01_FULL_40_24</name>
    <dbReference type="NCBI Taxonomy" id="1797787"/>
    <lineage>
        <taxon>Bacteria</taxon>
        <taxon>Candidatus Daviesiibacteriota</taxon>
    </lineage>
</organism>
<evidence type="ECO:0000256" key="11">
    <source>
        <dbReference type="ARBA" id="ARBA00023204"/>
    </source>
</evidence>
<evidence type="ECO:0000259" key="12">
    <source>
        <dbReference type="SMART" id="SM00986"/>
    </source>
</evidence>
<dbReference type="EC" id="3.2.2.27" evidence="3"/>
<keyword evidence="6" id="KW-0479">Metal-binding</keyword>
<keyword evidence="11" id="KW-0234">DNA repair</keyword>
<dbReference type="InterPro" id="IPR005273">
    <property type="entry name" value="Ura-DNA_glyco_family4"/>
</dbReference>
<dbReference type="SUPFAM" id="SSF52141">
    <property type="entry name" value="Uracil-DNA glycosylase-like"/>
    <property type="match status" value="1"/>
</dbReference>
<feature type="domain" description="Uracil-DNA glycosylase-like" evidence="12">
    <location>
        <begin position="31"/>
        <end position="186"/>
    </location>
</feature>
<dbReference type="EMBL" id="MFDO01000019">
    <property type="protein sequence ID" value="OGE65339.1"/>
    <property type="molecule type" value="Genomic_DNA"/>
</dbReference>
<dbReference type="SMART" id="SM00986">
    <property type="entry name" value="UDG"/>
    <property type="match status" value="1"/>
</dbReference>
<comment type="similarity">
    <text evidence="2">Belongs to the uracil-DNA glycosylase (UDG) superfamily. Type 4 (UDGa) family.</text>
</comment>
<evidence type="ECO:0000313" key="14">
    <source>
        <dbReference type="Proteomes" id="UP000178017"/>
    </source>
</evidence>
<keyword evidence="7" id="KW-0227">DNA damage</keyword>